<dbReference type="HOGENOM" id="CLU_106253_0_0_7"/>
<protein>
    <submittedName>
        <fullName evidence="1">Histidinol phosphatase and related hydrolases of the PHP family</fullName>
    </submittedName>
</protein>
<dbReference type="Proteomes" id="UP000002430">
    <property type="component" value="Chromosome"/>
</dbReference>
<name>Q1MQ51_LAWIP</name>
<dbReference type="InterPro" id="IPR016195">
    <property type="entry name" value="Pol/histidinol_Pase-like"/>
</dbReference>
<dbReference type="GO" id="GO:0016787">
    <property type="term" value="F:hydrolase activity"/>
    <property type="evidence" value="ECO:0007669"/>
    <property type="project" value="UniProtKB-KW"/>
</dbReference>
<evidence type="ECO:0000313" key="2">
    <source>
        <dbReference type="Proteomes" id="UP000002430"/>
    </source>
</evidence>
<dbReference type="NCBIfam" id="NF004981">
    <property type="entry name" value="PRK06361.1"/>
    <property type="match status" value="1"/>
</dbReference>
<dbReference type="AlphaFoldDB" id="Q1MQ51"/>
<keyword evidence="1" id="KW-0378">Hydrolase</keyword>
<evidence type="ECO:0000313" key="1">
    <source>
        <dbReference type="EMBL" id="CAJ54876.1"/>
    </source>
</evidence>
<dbReference type="OrthoDB" id="9808747at2"/>
<dbReference type="SUPFAM" id="SSF89550">
    <property type="entry name" value="PHP domain-like"/>
    <property type="match status" value="1"/>
</dbReference>
<dbReference type="eggNOG" id="COG1387">
    <property type="taxonomic scope" value="Bacteria"/>
</dbReference>
<dbReference type="KEGG" id="lip:LI0822"/>
<dbReference type="STRING" id="363253.LI0822"/>
<gene>
    <name evidence="1" type="ordered locus">LI0822</name>
</gene>
<accession>Q1MQ51</accession>
<organism evidence="1 2">
    <name type="scientific">Lawsonia intracellularis (strain PHE/MN1-00)</name>
    <dbReference type="NCBI Taxonomy" id="363253"/>
    <lineage>
        <taxon>Bacteria</taxon>
        <taxon>Pseudomonadati</taxon>
        <taxon>Thermodesulfobacteriota</taxon>
        <taxon>Desulfovibrionia</taxon>
        <taxon>Desulfovibrionales</taxon>
        <taxon>Desulfovibrionaceae</taxon>
        <taxon>Lawsonia</taxon>
    </lineage>
</organism>
<proteinExistence type="predicted"/>
<reference evidence="1 2" key="1">
    <citation type="submission" date="2005-11" db="EMBL/GenBank/DDBJ databases">
        <title>The complete genome sequence of Lawsonia intracellularis: the causative agent of proliferative enteropathy.</title>
        <authorList>
            <person name="Kaur K."/>
            <person name="Zhang Q."/>
            <person name="Beckler D."/>
            <person name="Munir S."/>
            <person name="Li L."/>
            <person name="Kinsley K."/>
            <person name="Herron L."/>
            <person name="Peterson A."/>
            <person name="May B."/>
            <person name="Singh S."/>
            <person name="Gebhart C."/>
            <person name="Kapur V."/>
        </authorList>
    </citation>
    <scope>NUCLEOTIDE SEQUENCE [LARGE SCALE GENOMIC DNA]</scope>
    <source>
        <strain evidence="1 2">PHE/MN1-00</strain>
    </source>
</reference>
<sequence>MIDFHIEVSCLGKGLLPSEALAFASFSGFNSVGLVIKSDAISYKYELPLLINTIQQSLLYTELNVFPGVVFAHVPPELLKDVVCSARELGAQLILAQGEGSFLGYSLSTAIGTNFAIINSGIDILTCPGLISSEDAAFATEKGISIELTGGYPCNLFNGHIVSMFSLFNFNLTISCGITKKSCFSSPEITRNFFQGIAFGAGLDKKSFDYIHCESRKTVQRLLLSTK</sequence>
<dbReference type="RefSeq" id="WP_011526905.1">
    <property type="nucleotide sequence ID" value="NC_008011.1"/>
</dbReference>
<keyword evidence="2" id="KW-1185">Reference proteome</keyword>
<dbReference type="EMBL" id="AM180252">
    <property type="protein sequence ID" value="CAJ54876.1"/>
    <property type="molecule type" value="Genomic_DNA"/>
</dbReference>